<evidence type="ECO:0000256" key="5">
    <source>
        <dbReference type="ARBA" id="ARBA00023136"/>
    </source>
</evidence>
<dbReference type="EMBL" id="JASPKZ010007570">
    <property type="protein sequence ID" value="KAJ9583547.1"/>
    <property type="molecule type" value="Genomic_DNA"/>
</dbReference>
<evidence type="ECO:0000313" key="7">
    <source>
        <dbReference type="EMBL" id="KAJ9583547.1"/>
    </source>
</evidence>
<evidence type="ECO:0000256" key="2">
    <source>
        <dbReference type="ARBA" id="ARBA00022475"/>
    </source>
</evidence>
<comment type="subcellular location">
    <subcellularLocation>
        <location evidence="1 6">Cell membrane</location>
        <topology evidence="1 6">Multi-pass membrane protein</topology>
    </subcellularLocation>
</comment>
<keyword evidence="8" id="KW-1185">Reference proteome</keyword>
<feature type="transmembrane region" description="Helical" evidence="6">
    <location>
        <begin position="135"/>
        <end position="158"/>
    </location>
</feature>
<reference evidence="7" key="1">
    <citation type="journal article" date="2023" name="IScience">
        <title>Live-bearing cockroach genome reveals convergent evolutionary mechanisms linked to viviparity in insects and beyond.</title>
        <authorList>
            <person name="Fouks B."/>
            <person name="Harrison M.C."/>
            <person name="Mikhailova A.A."/>
            <person name="Marchal E."/>
            <person name="English S."/>
            <person name="Carruthers M."/>
            <person name="Jennings E.C."/>
            <person name="Chiamaka E.L."/>
            <person name="Frigard R.A."/>
            <person name="Pippel M."/>
            <person name="Attardo G.M."/>
            <person name="Benoit J.B."/>
            <person name="Bornberg-Bauer E."/>
            <person name="Tobe S.S."/>
        </authorList>
    </citation>
    <scope>NUCLEOTIDE SEQUENCE</scope>
    <source>
        <strain evidence="7">Stay&amp;Tobe</strain>
    </source>
</reference>
<keyword evidence="2 6" id="KW-1003">Cell membrane</keyword>
<organism evidence="7 8">
    <name type="scientific">Diploptera punctata</name>
    <name type="common">Pacific beetle cockroach</name>
    <dbReference type="NCBI Taxonomy" id="6984"/>
    <lineage>
        <taxon>Eukaryota</taxon>
        <taxon>Metazoa</taxon>
        <taxon>Ecdysozoa</taxon>
        <taxon>Arthropoda</taxon>
        <taxon>Hexapoda</taxon>
        <taxon>Insecta</taxon>
        <taxon>Pterygota</taxon>
        <taxon>Neoptera</taxon>
        <taxon>Polyneoptera</taxon>
        <taxon>Dictyoptera</taxon>
        <taxon>Blattodea</taxon>
        <taxon>Blaberoidea</taxon>
        <taxon>Blaberidae</taxon>
        <taxon>Diplopterinae</taxon>
        <taxon>Diploptera</taxon>
    </lineage>
</organism>
<reference evidence="7" key="2">
    <citation type="submission" date="2023-05" db="EMBL/GenBank/DDBJ databases">
        <authorList>
            <person name="Fouks B."/>
        </authorList>
    </citation>
    <scope>NUCLEOTIDE SEQUENCE</scope>
    <source>
        <strain evidence="7">Stay&amp;Tobe</strain>
        <tissue evidence="7">Testes</tissue>
    </source>
</reference>
<dbReference type="GO" id="GO:0005886">
    <property type="term" value="C:plasma membrane"/>
    <property type="evidence" value="ECO:0007669"/>
    <property type="project" value="UniProtKB-SubCell"/>
</dbReference>
<evidence type="ECO:0000256" key="6">
    <source>
        <dbReference type="RuleBase" id="RU363108"/>
    </source>
</evidence>
<gene>
    <name evidence="7" type="ORF">L9F63_022110</name>
</gene>
<keyword evidence="6" id="KW-0807">Transducer</keyword>
<comment type="caution">
    <text evidence="7">The sequence shown here is derived from an EMBL/GenBank/DDBJ whole genome shotgun (WGS) entry which is preliminary data.</text>
</comment>
<keyword evidence="6" id="KW-0675">Receptor</keyword>
<evidence type="ECO:0000256" key="4">
    <source>
        <dbReference type="ARBA" id="ARBA00022989"/>
    </source>
</evidence>
<keyword evidence="5 6" id="KW-0472">Membrane</keyword>
<keyword evidence="4 6" id="KW-1133">Transmembrane helix</keyword>
<feature type="transmembrane region" description="Helical" evidence="6">
    <location>
        <begin position="258"/>
        <end position="279"/>
    </location>
</feature>
<protein>
    <recommendedName>
        <fullName evidence="6">Gustatory receptor</fullName>
    </recommendedName>
</protein>
<proteinExistence type="inferred from homology"/>
<name>A0AAD7ZNZ2_DIPPU</name>
<sequence>MEQPEEIDLFYAILPLFRVSKIVGLSPFNFYSDIKPRKLIHSFSTLAYSIAVSVIIVIAQATAACIDLSQNLPTLLFITTFIYTSVSLTVIITMPIISIIKIKSVSNIINELSEFDVLLWNDLNKRRRIYKMTRLTLVYELLIEILLAIFVLTFFNLASPKNIFNILSINMHFLPNCIEHIVDLHVINLMFLLKQRFSEINNILFVSNDRIRDSKRSTCNKISPEMNLSAREVDRFQRLHSSLSNIVYLINSTFGFQILMNVAAKLFVIIFHSLFAVVTIMKYDRGTYGSLLFNVASSSVLFMKIVHLVLLIMTVNAAENEV</sequence>
<dbReference type="AlphaFoldDB" id="A0AAD7ZNZ2"/>
<feature type="transmembrane region" description="Helical" evidence="6">
    <location>
        <begin position="43"/>
        <end position="63"/>
    </location>
</feature>
<accession>A0AAD7ZNZ2</accession>
<feature type="transmembrane region" description="Helical" evidence="6">
    <location>
        <begin position="75"/>
        <end position="100"/>
    </location>
</feature>
<dbReference type="Proteomes" id="UP001233999">
    <property type="component" value="Unassembled WGS sequence"/>
</dbReference>
<keyword evidence="3 6" id="KW-0812">Transmembrane</keyword>
<dbReference type="InterPro" id="IPR013604">
    <property type="entry name" value="7TM_chemorcpt"/>
</dbReference>
<evidence type="ECO:0000256" key="1">
    <source>
        <dbReference type="ARBA" id="ARBA00004651"/>
    </source>
</evidence>
<dbReference type="Pfam" id="PF08395">
    <property type="entry name" value="7tm_7"/>
    <property type="match status" value="1"/>
</dbReference>
<comment type="caution">
    <text evidence="6">Lacks conserved residue(s) required for the propagation of feature annotation.</text>
</comment>
<comment type="function">
    <text evidence="6">Gustatory receptor which mediates acceptance or avoidance behavior, depending on its substrates.</text>
</comment>
<comment type="similarity">
    <text evidence="6">Belongs to the insect chemoreceptor superfamily. Gustatory receptor (GR) family.</text>
</comment>
<feature type="transmembrane region" description="Helical" evidence="6">
    <location>
        <begin position="291"/>
        <end position="313"/>
    </location>
</feature>
<evidence type="ECO:0000313" key="8">
    <source>
        <dbReference type="Proteomes" id="UP001233999"/>
    </source>
</evidence>
<dbReference type="GO" id="GO:0007165">
    <property type="term" value="P:signal transduction"/>
    <property type="evidence" value="ECO:0007669"/>
    <property type="project" value="UniProtKB-KW"/>
</dbReference>
<evidence type="ECO:0000256" key="3">
    <source>
        <dbReference type="ARBA" id="ARBA00022692"/>
    </source>
</evidence>
<dbReference type="GO" id="GO:0050909">
    <property type="term" value="P:sensory perception of taste"/>
    <property type="evidence" value="ECO:0007669"/>
    <property type="project" value="InterPro"/>
</dbReference>
<feature type="transmembrane region" description="Helical" evidence="6">
    <location>
        <begin position="12"/>
        <end position="31"/>
    </location>
</feature>
<feature type="non-terminal residue" evidence="7">
    <location>
        <position position="322"/>
    </location>
</feature>